<feature type="transmembrane region" description="Helical" evidence="1">
    <location>
        <begin position="86"/>
        <end position="106"/>
    </location>
</feature>
<feature type="transmembrane region" description="Helical" evidence="1">
    <location>
        <begin position="239"/>
        <end position="257"/>
    </location>
</feature>
<dbReference type="Proteomes" id="UP000278143">
    <property type="component" value="Unassembled WGS sequence"/>
</dbReference>
<organism evidence="2 3">
    <name type="scientific">Syncephalis pseudoplumigaleata</name>
    <dbReference type="NCBI Taxonomy" id="1712513"/>
    <lineage>
        <taxon>Eukaryota</taxon>
        <taxon>Fungi</taxon>
        <taxon>Fungi incertae sedis</taxon>
        <taxon>Zoopagomycota</taxon>
        <taxon>Zoopagomycotina</taxon>
        <taxon>Zoopagomycetes</taxon>
        <taxon>Zoopagales</taxon>
        <taxon>Piptocephalidaceae</taxon>
        <taxon>Syncephalis</taxon>
    </lineage>
</organism>
<reference evidence="3" key="1">
    <citation type="journal article" date="2018" name="Nat. Microbiol.">
        <title>Leveraging single-cell genomics to expand the fungal tree of life.</title>
        <authorList>
            <person name="Ahrendt S.R."/>
            <person name="Quandt C.A."/>
            <person name="Ciobanu D."/>
            <person name="Clum A."/>
            <person name="Salamov A."/>
            <person name="Andreopoulos B."/>
            <person name="Cheng J.F."/>
            <person name="Woyke T."/>
            <person name="Pelin A."/>
            <person name="Henrissat B."/>
            <person name="Reynolds N.K."/>
            <person name="Benny G.L."/>
            <person name="Smith M.E."/>
            <person name="James T.Y."/>
            <person name="Grigoriev I.V."/>
        </authorList>
    </citation>
    <scope>NUCLEOTIDE SEQUENCE [LARGE SCALE GENOMIC DNA]</scope>
    <source>
        <strain evidence="3">Benny S71-1</strain>
    </source>
</reference>
<keyword evidence="3" id="KW-1185">Reference proteome</keyword>
<dbReference type="AlphaFoldDB" id="A0A4P9YWM5"/>
<keyword evidence="1" id="KW-1133">Transmembrane helix</keyword>
<proteinExistence type="predicted"/>
<feature type="transmembrane region" description="Helical" evidence="1">
    <location>
        <begin position="214"/>
        <end position="233"/>
    </location>
</feature>
<feature type="transmembrane region" description="Helical" evidence="1">
    <location>
        <begin position="12"/>
        <end position="33"/>
    </location>
</feature>
<name>A0A4P9YWM5_9FUNG</name>
<evidence type="ECO:0000313" key="2">
    <source>
        <dbReference type="EMBL" id="RKP23892.1"/>
    </source>
</evidence>
<evidence type="ECO:0000256" key="1">
    <source>
        <dbReference type="SAM" id="Phobius"/>
    </source>
</evidence>
<feature type="transmembrane region" description="Helical" evidence="1">
    <location>
        <begin position="176"/>
        <end position="194"/>
    </location>
</feature>
<feature type="transmembrane region" description="Helical" evidence="1">
    <location>
        <begin position="45"/>
        <end position="66"/>
    </location>
</feature>
<evidence type="ECO:0000313" key="3">
    <source>
        <dbReference type="Proteomes" id="UP000278143"/>
    </source>
</evidence>
<dbReference type="EMBL" id="KZ990604">
    <property type="protein sequence ID" value="RKP23892.1"/>
    <property type="molecule type" value="Genomic_DNA"/>
</dbReference>
<keyword evidence="1" id="KW-0812">Transmembrane</keyword>
<feature type="transmembrane region" description="Helical" evidence="1">
    <location>
        <begin position="126"/>
        <end position="156"/>
    </location>
</feature>
<accession>A0A4P9YWM5</accession>
<keyword evidence="1" id="KW-0472">Membrane</keyword>
<dbReference type="OrthoDB" id="10540010at2759"/>
<protein>
    <submittedName>
        <fullName evidence="2">Uncharacterized protein</fullName>
    </submittedName>
</protein>
<sequence length="301" mass="33532">MANTQDAPSTMLILRWSAWSMLMLAVSIALAILHAWRYRLTRTRYHIMLAAHLVVATIGYTLQFVATYTTTPAAATPTTSTTTIYAVAQLLIALAHVVPFVLPAYLMTRWARSMTTFASTRNKWAYYLGIACSVLFGLATIVVVIAWLLLLLLLPTARQETAMNGRTTWFALVHDAGYGAMLGGTVILVLYTLALRLPFPRHTTPGMLIKRRQITLLLVLLLFLLAASALRLARLSAAYDAMMIVYMLATLFPYTVLTGFEMEPCLIVIQLDTSHVDAALPARIVPECMHDHQKRVGHRHF</sequence>
<gene>
    <name evidence="2" type="ORF">SYNPS1DRAFT_24029</name>
</gene>